<name>A0A3G8MBY5_9HYPH</name>
<gene>
    <name evidence="1" type="ORF">EHO51_17950</name>
</gene>
<dbReference type="KEGG" id="mros:EHO51_17950"/>
<organism evidence="1 2">
    <name type="scientific">Methylocystis rosea</name>
    <dbReference type="NCBI Taxonomy" id="173366"/>
    <lineage>
        <taxon>Bacteria</taxon>
        <taxon>Pseudomonadati</taxon>
        <taxon>Pseudomonadota</taxon>
        <taxon>Alphaproteobacteria</taxon>
        <taxon>Hyphomicrobiales</taxon>
        <taxon>Methylocystaceae</taxon>
        <taxon>Methylocystis</taxon>
    </lineage>
</organism>
<protein>
    <submittedName>
        <fullName evidence="1">Uncharacterized protein</fullName>
    </submittedName>
</protein>
<dbReference type="RefSeq" id="WP_124740241.1">
    <property type="nucleotide sequence ID" value="NZ_CP034087.1"/>
</dbReference>
<evidence type="ECO:0000313" key="1">
    <source>
        <dbReference type="EMBL" id="AZG78730.1"/>
    </source>
</evidence>
<dbReference type="EMBL" id="CP034087">
    <property type="protein sequence ID" value="AZG78730.1"/>
    <property type="molecule type" value="Genomic_DNA"/>
</dbReference>
<dbReference type="REBASE" id="283750">
    <property type="entry name" value="R1.MroGW6ORF17945P"/>
</dbReference>
<keyword evidence="1" id="KW-0614">Plasmid</keyword>
<accession>A0A3G8MBY5</accession>
<proteinExistence type="predicted"/>
<geneLocation type="plasmid" evidence="2">
    <name>pgw6_1</name>
</geneLocation>
<sequence length="285" mass="31211">MSLIPCEQDPSVRQQIAEFTEVLKTQAHKLGDHGLAEKDFYASPIFRGAIQQVRGEFAAAMRGKREFVQHVLNHMEDQGFIAGWDRAKRGVLHDYVVTLPSGRTAIIDLKGSLEGDNSKIFSRPEGADEFVIWSLCTNVGADPRRNGWSGVHTRISAQIIARNQCVDGLVIWDMVCGTIGRACPKLLDESDARTTVIGPFRAPPPCIYLFPSSLPSAEAPEVGAQSLMNVELLAAFHSCFGGRDNAINHVSFEIASLGDETMRRTTIVRGGVVQHSSDMTAIRHA</sequence>
<dbReference type="Proteomes" id="UP000273982">
    <property type="component" value="Plasmid pGW6_1"/>
</dbReference>
<dbReference type="AlphaFoldDB" id="A0A3G8MBY5"/>
<reference evidence="1 2" key="1">
    <citation type="submission" date="2018-11" db="EMBL/GenBank/DDBJ databases">
        <title>Genome squencing of methanotrophic bacteria isolated from alkaline groundwater in Korea.</title>
        <authorList>
            <person name="Nguyen L.N."/>
        </authorList>
    </citation>
    <scope>NUCLEOTIDE SEQUENCE [LARGE SCALE GENOMIC DNA]</scope>
    <source>
        <strain evidence="1 2">GW6</strain>
        <plasmid evidence="2">pgw6_1</plasmid>
    </source>
</reference>
<evidence type="ECO:0000313" key="2">
    <source>
        <dbReference type="Proteomes" id="UP000273982"/>
    </source>
</evidence>